<evidence type="ECO:0000256" key="1">
    <source>
        <dbReference type="SAM" id="MobiDB-lite"/>
    </source>
</evidence>
<dbReference type="RefSeq" id="WP_185947629.1">
    <property type="nucleotide sequence ID" value="NZ_JACMHY010000007.1"/>
</dbReference>
<dbReference type="GO" id="GO:0004519">
    <property type="term" value="F:endonuclease activity"/>
    <property type="evidence" value="ECO:0007669"/>
    <property type="project" value="UniProtKB-KW"/>
</dbReference>
<gene>
    <name evidence="2" type="ORF">H1R13_18305</name>
</gene>
<dbReference type="AlphaFoldDB" id="A0A7X1I196"/>
<evidence type="ECO:0000313" key="3">
    <source>
        <dbReference type="Proteomes" id="UP000517694"/>
    </source>
</evidence>
<dbReference type="EMBL" id="JACMHY010000007">
    <property type="protein sequence ID" value="MBC2866851.1"/>
    <property type="molecule type" value="Genomic_DNA"/>
</dbReference>
<keyword evidence="3" id="KW-1185">Reference proteome</keyword>
<dbReference type="Proteomes" id="UP000517694">
    <property type="component" value="Unassembled WGS sequence"/>
</dbReference>
<protein>
    <submittedName>
        <fullName evidence="2">HNH endonuclease</fullName>
    </submittedName>
</protein>
<feature type="compositionally biased region" description="Basic and acidic residues" evidence="1">
    <location>
        <begin position="71"/>
        <end position="81"/>
    </location>
</feature>
<keyword evidence="2" id="KW-0255">Endonuclease</keyword>
<proteinExistence type="predicted"/>
<accession>A0A7X1I196</accession>
<sequence length="99" mass="10397">MRASTAAEREAYADGLAEARTLIAVSAASNRSTADEDPATWLPPAAGHRCQYATDWIADKTRWGLTIDTTEHDALAERPGRCPDTPSQSPSLAGAAGSV</sequence>
<reference evidence="2 3" key="1">
    <citation type="submission" date="2020-08" db="EMBL/GenBank/DDBJ databases">
        <title>Whole-Genome Sequence of French Clinical Streptomyces mexicanus Strain Q0842.</title>
        <authorList>
            <person name="Boxberger M."/>
            <person name="La Scola B."/>
        </authorList>
    </citation>
    <scope>NUCLEOTIDE SEQUENCE [LARGE SCALE GENOMIC DNA]</scope>
    <source>
        <strain evidence="2 3">Marseille-Q0842</strain>
    </source>
</reference>
<evidence type="ECO:0000313" key="2">
    <source>
        <dbReference type="EMBL" id="MBC2866851.1"/>
    </source>
</evidence>
<organism evidence="2 3">
    <name type="scientific">Streptomyces mexicanus</name>
    <dbReference type="NCBI Taxonomy" id="178566"/>
    <lineage>
        <taxon>Bacteria</taxon>
        <taxon>Bacillati</taxon>
        <taxon>Actinomycetota</taxon>
        <taxon>Actinomycetes</taxon>
        <taxon>Kitasatosporales</taxon>
        <taxon>Streptomycetaceae</taxon>
        <taxon>Streptomyces</taxon>
    </lineage>
</organism>
<keyword evidence="2" id="KW-0540">Nuclease</keyword>
<feature type="region of interest" description="Disordered" evidence="1">
    <location>
        <begin position="71"/>
        <end position="99"/>
    </location>
</feature>
<name>A0A7X1I196_9ACTN</name>
<keyword evidence="2" id="KW-0378">Hydrolase</keyword>
<comment type="caution">
    <text evidence="2">The sequence shown here is derived from an EMBL/GenBank/DDBJ whole genome shotgun (WGS) entry which is preliminary data.</text>
</comment>